<dbReference type="GO" id="GO:0016829">
    <property type="term" value="F:lyase activity"/>
    <property type="evidence" value="ECO:0007669"/>
    <property type="project" value="UniProtKB-KW"/>
</dbReference>
<dbReference type="InterPro" id="IPR004839">
    <property type="entry name" value="Aminotransferase_I/II_large"/>
</dbReference>
<dbReference type="Proteomes" id="UP000002518">
    <property type="component" value="Chromosome"/>
</dbReference>
<organism evidence="6 7">
    <name type="scientific">Aeropyrum pernix (strain ATCC 700893 / DSM 11879 / JCM 9820 / NBRC 100138 / K1)</name>
    <dbReference type="NCBI Taxonomy" id="272557"/>
    <lineage>
        <taxon>Archaea</taxon>
        <taxon>Thermoproteota</taxon>
        <taxon>Thermoprotei</taxon>
        <taxon>Desulfurococcales</taxon>
        <taxon>Desulfurococcaceae</taxon>
        <taxon>Aeropyrum</taxon>
    </lineage>
</organism>
<dbReference type="Gene3D" id="3.90.1150.10">
    <property type="entry name" value="Aspartate Aminotransferase, domain 1"/>
    <property type="match status" value="1"/>
</dbReference>
<dbReference type="InterPro" id="IPR015421">
    <property type="entry name" value="PyrdxlP-dep_Trfase_major"/>
</dbReference>
<dbReference type="EC" id="2.6.1.-" evidence="3"/>
<evidence type="ECO:0000313" key="6">
    <source>
        <dbReference type="EMBL" id="BAA81045.2"/>
    </source>
</evidence>
<evidence type="ECO:0000259" key="5">
    <source>
        <dbReference type="Pfam" id="PF00155"/>
    </source>
</evidence>
<dbReference type="EMBL" id="BA000002">
    <property type="protein sequence ID" value="BAA81045.2"/>
    <property type="molecule type" value="Genomic_DNA"/>
</dbReference>
<reference evidence="6 7" key="1">
    <citation type="journal article" date="1999" name="DNA Res.">
        <title>Complete genome sequence of an aerobic hyper-thermophilic crenarchaeon, Aeropyrum pernix K1.</title>
        <authorList>
            <person name="Kawarabayasi Y."/>
            <person name="Hino Y."/>
            <person name="Horikawa H."/>
            <person name="Yamazaki S."/>
            <person name="Haikawa Y."/>
            <person name="Jin-no K."/>
            <person name="Takahashi M."/>
            <person name="Sekine M."/>
            <person name="Baba S."/>
            <person name="Ankai A."/>
            <person name="Kosugi H."/>
            <person name="Hosoyama A."/>
            <person name="Fukui S."/>
            <person name="Nagai Y."/>
            <person name="Nishijima K."/>
            <person name="Nakazawa H."/>
            <person name="Takamiya M."/>
            <person name="Masuda S."/>
            <person name="Funahashi T."/>
            <person name="Tanaka T."/>
            <person name="Kudoh Y."/>
            <person name="Yamazaki J."/>
            <person name="Kushida N."/>
            <person name="Oguchi A."/>
            <person name="Aoki K."/>
            <person name="Kubota K."/>
            <person name="Nakamura Y."/>
            <person name="Nomura N."/>
            <person name="Sako Y."/>
            <person name="Kikuchi H."/>
        </authorList>
    </citation>
    <scope>NUCLEOTIDE SEQUENCE [LARGE SCALE GENOMIC DNA]</scope>
    <source>
        <strain evidence="7">ATCC 700893 / DSM 11879 / JCM 9820 / NBRC 100138 / K1</strain>
    </source>
</reference>
<comment type="similarity">
    <text evidence="3">Belongs to the class-I pyridoxal-phosphate-dependent aminotransferase family.</text>
</comment>
<dbReference type="Pfam" id="PF00155">
    <property type="entry name" value="Aminotran_1_2"/>
    <property type="match status" value="1"/>
</dbReference>
<comment type="cofactor">
    <cofactor evidence="1 3">
        <name>pyridoxal 5'-phosphate</name>
        <dbReference type="ChEBI" id="CHEBI:597326"/>
    </cofactor>
</comment>
<dbReference type="Gene3D" id="3.40.640.10">
    <property type="entry name" value="Type I PLP-dependent aspartate aminotransferase-like (Major domain)"/>
    <property type="match status" value="1"/>
</dbReference>
<sequence length="354" mass="37847">MHGGRPPPGALDLSSPSNPLGPPPRVDNIILEAVERGVHTRYPDYEYLGFREAVAGFYRIDLERVIPLNGAAEILPLAAAALRPRSIVVVEPNFGDHTILALSAGIPCHSVQLREAGDRFSLEPGAVCSLPRSVVEGSLIVLSNPNNPTGSAAARGDLRELAACATLRGALAVVVDESFADLSRVESVLGSVPEGVIVARSLTKTLALQGLRIGFAYTDDAALAARLDMARQPWNVNSIAALLVERLLGDMASEVKGHIARAIEAIEGLKPRLYSAVSALGAKPYSSQAPFILVRHRRRNPLFARCLLEAAGVYIRDASSFRHLTPYHSRISVAPGVERLERLQEAILDCLSGG</sequence>
<keyword evidence="2" id="KW-0663">Pyridoxal phosphate</keyword>
<evidence type="ECO:0000256" key="3">
    <source>
        <dbReference type="RuleBase" id="RU000481"/>
    </source>
</evidence>
<dbReference type="KEGG" id="ape:APE_2035.1"/>
<dbReference type="GO" id="GO:0030170">
    <property type="term" value="F:pyridoxal phosphate binding"/>
    <property type="evidence" value="ECO:0007669"/>
    <property type="project" value="InterPro"/>
</dbReference>
<keyword evidence="3" id="KW-0808">Transferase</keyword>
<dbReference type="InterPro" id="IPR015424">
    <property type="entry name" value="PyrdxlP-dep_Trfase"/>
</dbReference>
<dbReference type="EnsemblBacteria" id="BAA81045">
    <property type="protein sequence ID" value="BAA81045"/>
    <property type="gene ID" value="APE_2035.1"/>
</dbReference>
<proteinExistence type="inferred from homology"/>
<evidence type="ECO:0000256" key="1">
    <source>
        <dbReference type="ARBA" id="ARBA00001933"/>
    </source>
</evidence>
<dbReference type="eggNOG" id="arCOG04273">
    <property type="taxonomic scope" value="Archaea"/>
</dbReference>
<dbReference type="STRING" id="272557.APE_2035.1"/>
<evidence type="ECO:0000256" key="4">
    <source>
        <dbReference type="SAM" id="MobiDB-lite"/>
    </source>
</evidence>
<keyword evidence="7" id="KW-1185">Reference proteome</keyword>
<gene>
    <name evidence="6" type="primary">cobD</name>
    <name evidence="6" type="ordered locus">APE_2035.1</name>
</gene>
<feature type="domain" description="Aminotransferase class I/classII large" evidence="5">
    <location>
        <begin position="11"/>
        <end position="347"/>
    </location>
</feature>
<accession>Q9YAA4</accession>
<protein>
    <recommendedName>
        <fullName evidence="3">Aminotransferase</fullName>
        <ecNumber evidence="3">2.6.1.-</ecNumber>
    </recommendedName>
</protein>
<evidence type="ECO:0000313" key="7">
    <source>
        <dbReference type="Proteomes" id="UP000002518"/>
    </source>
</evidence>
<dbReference type="InterPro" id="IPR004838">
    <property type="entry name" value="NHTrfase_class1_PyrdxlP-BS"/>
</dbReference>
<keyword evidence="6" id="KW-0456">Lyase</keyword>
<dbReference type="PIR" id="E72507">
    <property type="entry name" value="E72507"/>
</dbReference>
<dbReference type="PROSITE" id="PS00105">
    <property type="entry name" value="AA_TRANSFER_CLASS_1"/>
    <property type="match status" value="1"/>
</dbReference>
<dbReference type="PANTHER" id="PTHR42885:SF1">
    <property type="entry name" value="THREONINE-PHOSPHATE DECARBOXYLASE"/>
    <property type="match status" value="1"/>
</dbReference>
<evidence type="ECO:0000256" key="2">
    <source>
        <dbReference type="ARBA" id="ARBA00022898"/>
    </source>
</evidence>
<dbReference type="AlphaFoldDB" id="Q9YAA4"/>
<dbReference type="InterPro" id="IPR015422">
    <property type="entry name" value="PyrdxlP-dep_Trfase_small"/>
</dbReference>
<keyword evidence="3" id="KW-0032">Aminotransferase</keyword>
<dbReference type="GO" id="GO:0008483">
    <property type="term" value="F:transaminase activity"/>
    <property type="evidence" value="ECO:0007669"/>
    <property type="project" value="UniProtKB-KW"/>
</dbReference>
<name>Q9YAA4_AERPE</name>
<feature type="region of interest" description="Disordered" evidence="4">
    <location>
        <begin position="1"/>
        <end position="21"/>
    </location>
</feature>
<dbReference type="CDD" id="cd00609">
    <property type="entry name" value="AAT_like"/>
    <property type="match status" value="1"/>
</dbReference>
<dbReference type="SUPFAM" id="SSF53383">
    <property type="entry name" value="PLP-dependent transferases"/>
    <property type="match status" value="1"/>
</dbReference>
<dbReference type="PANTHER" id="PTHR42885">
    <property type="entry name" value="HISTIDINOL-PHOSPHATE AMINOTRANSFERASE-RELATED"/>
    <property type="match status" value="1"/>
</dbReference>